<dbReference type="AlphaFoldDB" id="A0A0A9BAX7"/>
<proteinExistence type="predicted"/>
<sequence>MLQTVVLGQTQESVDEAPRRSRAVPAGRMH</sequence>
<protein>
    <submittedName>
        <fullName evidence="2">Uncharacterized protein</fullName>
    </submittedName>
</protein>
<feature type="region of interest" description="Disordered" evidence="1">
    <location>
        <begin position="1"/>
        <end position="30"/>
    </location>
</feature>
<reference evidence="2" key="2">
    <citation type="journal article" date="2015" name="Data Brief">
        <title>Shoot transcriptome of the giant reed, Arundo donax.</title>
        <authorList>
            <person name="Barrero R.A."/>
            <person name="Guerrero F.D."/>
            <person name="Moolhuijzen P."/>
            <person name="Goolsby J.A."/>
            <person name="Tidwell J."/>
            <person name="Bellgard S.E."/>
            <person name="Bellgard M.I."/>
        </authorList>
    </citation>
    <scope>NUCLEOTIDE SEQUENCE</scope>
    <source>
        <tissue evidence="2">Shoot tissue taken approximately 20 cm above the soil surface</tissue>
    </source>
</reference>
<evidence type="ECO:0000313" key="2">
    <source>
        <dbReference type="EMBL" id="JAD56457.1"/>
    </source>
</evidence>
<feature type="compositionally biased region" description="Polar residues" evidence="1">
    <location>
        <begin position="1"/>
        <end position="12"/>
    </location>
</feature>
<dbReference type="EMBL" id="GBRH01241438">
    <property type="protein sequence ID" value="JAD56457.1"/>
    <property type="molecule type" value="Transcribed_RNA"/>
</dbReference>
<evidence type="ECO:0000256" key="1">
    <source>
        <dbReference type="SAM" id="MobiDB-lite"/>
    </source>
</evidence>
<organism evidence="2">
    <name type="scientific">Arundo donax</name>
    <name type="common">Giant reed</name>
    <name type="synonym">Donax arundinaceus</name>
    <dbReference type="NCBI Taxonomy" id="35708"/>
    <lineage>
        <taxon>Eukaryota</taxon>
        <taxon>Viridiplantae</taxon>
        <taxon>Streptophyta</taxon>
        <taxon>Embryophyta</taxon>
        <taxon>Tracheophyta</taxon>
        <taxon>Spermatophyta</taxon>
        <taxon>Magnoliopsida</taxon>
        <taxon>Liliopsida</taxon>
        <taxon>Poales</taxon>
        <taxon>Poaceae</taxon>
        <taxon>PACMAD clade</taxon>
        <taxon>Arundinoideae</taxon>
        <taxon>Arundineae</taxon>
        <taxon>Arundo</taxon>
    </lineage>
</organism>
<name>A0A0A9BAX7_ARUDO</name>
<accession>A0A0A9BAX7</accession>
<reference evidence="2" key="1">
    <citation type="submission" date="2014-09" db="EMBL/GenBank/DDBJ databases">
        <authorList>
            <person name="Magalhaes I.L.F."/>
            <person name="Oliveira U."/>
            <person name="Santos F.R."/>
            <person name="Vidigal T.H.D.A."/>
            <person name="Brescovit A.D."/>
            <person name="Santos A.J."/>
        </authorList>
    </citation>
    <scope>NUCLEOTIDE SEQUENCE</scope>
    <source>
        <tissue evidence="2">Shoot tissue taken approximately 20 cm above the soil surface</tissue>
    </source>
</reference>